<dbReference type="OrthoDB" id="9804695at2"/>
<keyword evidence="3" id="KW-1185">Reference proteome</keyword>
<dbReference type="RefSeq" id="WP_016182478.1">
    <property type="nucleotide sequence ID" value="NZ_JXKI01000002.1"/>
</dbReference>
<dbReference type="STRING" id="1121865.OMW_00313"/>
<dbReference type="PANTHER" id="PTHR33303:SF2">
    <property type="entry name" value="COA-BINDING DOMAIN-CONTAINING PROTEIN"/>
    <property type="match status" value="1"/>
</dbReference>
<dbReference type="Gene3D" id="3.40.50.720">
    <property type="entry name" value="NAD(P)-binding Rossmann-like Domain"/>
    <property type="match status" value="1"/>
</dbReference>
<organism evidence="2 3">
    <name type="scientific">Enterococcus columbae DSM 7374 = ATCC 51263</name>
    <dbReference type="NCBI Taxonomy" id="1121865"/>
    <lineage>
        <taxon>Bacteria</taxon>
        <taxon>Bacillati</taxon>
        <taxon>Bacillota</taxon>
        <taxon>Bacilli</taxon>
        <taxon>Lactobacillales</taxon>
        <taxon>Enterococcaceae</taxon>
        <taxon>Enterococcus</taxon>
    </lineage>
</organism>
<dbReference type="eggNOG" id="COG1832">
    <property type="taxonomic scope" value="Bacteria"/>
</dbReference>
<dbReference type="SMART" id="SM00881">
    <property type="entry name" value="CoA_binding"/>
    <property type="match status" value="1"/>
</dbReference>
<dbReference type="PATRIC" id="fig|1121865.3.peg.306"/>
<evidence type="ECO:0000313" key="2">
    <source>
        <dbReference type="EMBL" id="EOW84416.1"/>
    </source>
</evidence>
<dbReference type="PANTHER" id="PTHR33303">
    <property type="entry name" value="CYTOPLASMIC PROTEIN-RELATED"/>
    <property type="match status" value="1"/>
</dbReference>
<dbReference type="AlphaFoldDB" id="S1NWA1"/>
<accession>S1NWA1</accession>
<evidence type="ECO:0000313" key="3">
    <source>
        <dbReference type="Proteomes" id="UP000014113"/>
    </source>
</evidence>
<protein>
    <submittedName>
        <fullName evidence="2">CoA-binding protein</fullName>
    </submittedName>
</protein>
<dbReference type="InterPro" id="IPR036291">
    <property type="entry name" value="NAD(P)-bd_dom_sf"/>
</dbReference>
<proteinExistence type="predicted"/>
<dbReference type="Proteomes" id="UP000014113">
    <property type="component" value="Unassembled WGS sequence"/>
</dbReference>
<reference evidence="2 3" key="1">
    <citation type="submission" date="2013-03" db="EMBL/GenBank/DDBJ databases">
        <title>The Genome Sequence of Enterococcus columbae ATCC_51263 (PacBio/Illumina hybrid assembly).</title>
        <authorList>
            <consortium name="The Broad Institute Genomics Platform"/>
            <consortium name="The Broad Institute Genome Sequencing Center for Infectious Disease"/>
            <person name="Earl A."/>
            <person name="Russ C."/>
            <person name="Gilmore M."/>
            <person name="Surin D."/>
            <person name="Walker B."/>
            <person name="Young S."/>
            <person name="Zeng Q."/>
            <person name="Gargeya S."/>
            <person name="Fitzgerald M."/>
            <person name="Haas B."/>
            <person name="Abouelleil A."/>
            <person name="Allen A.W."/>
            <person name="Alvarado L."/>
            <person name="Arachchi H.M."/>
            <person name="Berlin A.M."/>
            <person name="Chapman S.B."/>
            <person name="Gainer-Dewar J."/>
            <person name="Goldberg J."/>
            <person name="Griggs A."/>
            <person name="Gujja S."/>
            <person name="Hansen M."/>
            <person name="Howarth C."/>
            <person name="Imamovic A."/>
            <person name="Ireland A."/>
            <person name="Larimer J."/>
            <person name="McCowan C."/>
            <person name="Murphy C."/>
            <person name="Pearson M."/>
            <person name="Poon T.W."/>
            <person name="Priest M."/>
            <person name="Roberts A."/>
            <person name="Saif S."/>
            <person name="Shea T."/>
            <person name="Sisk P."/>
            <person name="Sykes S."/>
            <person name="Wortman J."/>
            <person name="Nusbaum C."/>
            <person name="Birren B."/>
        </authorList>
    </citation>
    <scope>NUCLEOTIDE SEQUENCE [LARGE SCALE GENOMIC DNA]</scope>
    <source>
        <strain evidence="2 3">ATCC 51263</strain>
    </source>
</reference>
<gene>
    <name evidence="2" type="ORF">I568_00911</name>
</gene>
<dbReference type="Pfam" id="PF13380">
    <property type="entry name" value="CoA_binding_2"/>
    <property type="match status" value="1"/>
</dbReference>
<dbReference type="InterPro" id="IPR003781">
    <property type="entry name" value="CoA-bd"/>
</dbReference>
<dbReference type="SUPFAM" id="SSF51735">
    <property type="entry name" value="NAD(P)-binding Rossmann-fold domains"/>
    <property type="match status" value="1"/>
</dbReference>
<feature type="domain" description="CoA-binding" evidence="1">
    <location>
        <begin position="12"/>
        <end position="106"/>
    </location>
</feature>
<dbReference type="EMBL" id="ASWJ01000004">
    <property type="protein sequence ID" value="EOW84416.1"/>
    <property type="molecule type" value="Genomic_DNA"/>
</dbReference>
<evidence type="ECO:0000259" key="1">
    <source>
        <dbReference type="SMART" id="SM00881"/>
    </source>
</evidence>
<sequence>MELSDEKLTSYLKESHTIAVIGLSEKEEKTSHRVSAFMQDKGYKIIPINPKMAGQTILGQRVYASLQEVEEPIDIVNIFRRSEFLPGIAEEFIQTKAKIFWAQLGIENEQAAEILTQANRLDFVMDRCIKIEYQRLIEQP</sequence>
<comment type="caution">
    <text evidence="2">The sequence shown here is derived from an EMBL/GenBank/DDBJ whole genome shotgun (WGS) entry which is preliminary data.</text>
</comment>
<name>S1NWA1_9ENTE</name>